<keyword evidence="11 14" id="KW-0067">ATP-binding</keyword>
<dbReference type="GO" id="GO:0004594">
    <property type="term" value="F:pantothenate kinase activity"/>
    <property type="evidence" value="ECO:0007669"/>
    <property type="project" value="UniProtKB-UniRule"/>
</dbReference>
<evidence type="ECO:0000313" key="18">
    <source>
        <dbReference type="Proteomes" id="UP000036106"/>
    </source>
</evidence>
<evidence type="ECO:0000256" key="6">
    <source>
        <dbReference type="ARBA" id="ARBA00015080"/>
    </source>
</evidence>
<dbReference type="EMBL" id="CP012034">
    <property type="protein sequence ID" value="AKP67475.1"/>
    <property type="molecule type" value="Genomic_DNA"/>
</dbReference>
<feature type="domain" description="Phosphoribulokinase/uridine kinase" evidence="16">
    <location>
        <begin position="86"/>
        <end position="225"/>
    </location>
</feature>
<evidence type="ECO:0000313" key="17">
    <source>
        <dbReference type="EMBL" id="AKP67475.1"/>
    </source>
</evidence>
<dbReference type="RefSeq" id="WP_048704817.1">
    <property type="nucleotide sequence ID" value="NZ_CP012034.1"/>
</dbReference>
<feature type="binding site" evidence="14">
    <location>
        <begin position="91"/>
        <end position="98"/>
    </location>
    <ligand>
        <name>ATP</name>
        <dbReference type="ChEBI" id="CHEBI:30616"/>
    </ligand>
</feature>
<accession>A0A0H4R191</accession>
<evidence type="ECO:0000256" key="7">
    <source>
        <dbReference type="ARBA" id="ARBA00022490"/>
    </source>
</evidence>
<dbReference type="InterPro" id="IPR027417">
    <property type="entry name" value="P-loop_NTPase"/>
</dbReference>
<keyword evidence="9 14" id="KW-0547">Nucleotide-binding</keyword>
<sequence>MQDLSNYYHFSRDEWQNFHGEKHTQAITDAELLKIKSLDDEISIDDVKVIYAPIRHLLHVYLKNYRKLVKLKNEFINNENKKVPFIIGVSGSVAVGKSTTARLLKIMLERAYPQYVVGQMTTDGFLYPSKVLKKKGLMEKKGFPETYDMPKLIQFLSDVKTNNGPVKYPLYSHNIYDIIPGKYEEVNNPDILIVEGINVLQLPSNANIYVSDFFDFSIFIDAHADDIEEWFLNRFIKLLDMAKDDVNSYYHQFTTISRNDAVQMAKDVWNDINYPNLLNYIEPTRSRANLILHKSSKHQIDTVFLRKY</sequence>
<keyword evidence="8 14" id="KW-0808">Transferase</keyword>
<keyword evidence="18" id="KW-1185">Reference proteome</keyword>
<keyword evidence="12 14" id="KW-0173">Coenzyme A biosynthesis</keyword>
<dbReference type="PIRSF" id="PIRSF000545">
    <property type="entry name" value="Pantothenate_kin"/>
    <property type="match status" value="1"/>
</dbReference>
<dbReference type="CDD" id="cd02025">
    <property type="entry name" value="PanK"/>
    <property type="match status" value="1"/>
</dbReference>
<evidence type="ECO:0000256" key="15">
    <source>
        <dbReference type="RuleBase" id="RU003530"/>
    </source>
</evidence>
<comment type="similarity">
    <text evidence="4 14 15">Belongs to the prokaryotic pantothenate kinase family.</text>
</comment>
<evidence type="ECO:0000256" key="5">
    <source>
        <dbReference type="ARBA" id="ARBA00012102"/>
    </source>
</evidence>
<dbReference type="AlphaFoldDB" id="A0A0H4R191"/>
<evidence type="ECO:0000259" key="16">
    <source>
        <dbReference type="Pfam" id="PF00485"/>
    </source>
</evidence>
<evidence type="ECO:0000256" key="2">
    <source>
        <dbReference type="ARBA" id="ARBA00004496"/>
    </source>
</evidence>
<evidence type="ECO:0000256" key="9">
    <source>
        <dbReference type="ARBA" id="ARBA00022741"/>
    </source>
</evidence>
<dbReference type="STRING" id="1007676.ABM34_08000"/>
<dbReference type="OrthoDB" id="1550976at2"/>
<comment type="catalytic activity">
    <reaction evidence="1 14 15">
        <text>(R)-pantothenate + ATP = (R)-4'-phosphopantothenate + ADP + H(+)</text>
        <dbReference type="Rhea" id="RHEA:16373"/>
        <dbReference type="ChEBI" id="CHEBI:10986"/>
        <dbReference type="ChEBI" id="CHEBI:15378"/>
        <dbReference type="ChEBI" id="CHEBI:29032"/>
        <dbReference type="ChEBI" id="CHEBI:30616"/>
        <dbReference type="ChEBI" id="CHEBI:456216"/>
        <dbReference type="EC" id="2.7.1.33"/>
    </reaction>
</comment>
<dbReference type="UniPathway" id="UPA00241">
    <property type="reaction ID" value="UER00352"/>
</dbReference>
<dbReference type="EC" id="2.7.1.33" evidence="5 14"/>
<dbReference type="GO" id="GO:0005524">
    <property type="term" value="F:ATP binding"/>
    <property type="evidence" value="ECO:0007669"/>
    <property type="project" value="UniProtKB-UniRule"/>
</dbReference>
<dbReference type="HAMAP" id="MF_00215">
    <property type="entry name" value="Pantothen_kinase_1"/>
    <property type="match status" value="1"/>
</dbReference>
<dbReference type="InterPro" id="IPR004566">
    <property type="entry name" value="PanK"/>
</dbReference>
<evidence type="ECO:0000256" key="1">
    <source>
        <dbReference type="ARBA" id="ARBA00001206"/>
    </source>
</evidence>
<organism evidence="17 18">
    <name type="scientific">Companilactobacillus ginsenosidimutans</name>
    <dbReference type="NCBI Taxonomy" id="1007676"/>
    <lineage>
        <taxon>Bacteria</taxon>
        <taxon>Bacillati</taxon>
        <taxon>Bacillota</taxon>
        <taxon>Bacilli</taxon>
        <taxon>Lactobacillales</taxon>
        <taxon>Lactobacillaceae</taxon>
        <taxon>Companilactobacillus</taxon>
    </lineage>
</organism>
<evidence type="ECO:0000256" key="12">
    <source>
        <dbReference type="ARBA" id="ARBA00022993"/>
    </source>
</evidence>
<dbReference type="Gene3D" id="3.40.50.300">
    <property type="entry name" value="P-loop containing nucleotide triphosphate hydrolases"/>
    <property type="match status" value="1"/>
</dbReference>
<dbReference type="Proteomes" id="UP000036106">
    <property type="component" value="Chromosome"/>
</dbReference>
<evidence type="ECO:0000256" key="3">
    <source>
        <dbReference type="ARBA" id="ARBA00005225"/>
    </source>
</evidence>
<name>A0A0H4R191_9LACO</name>
<evidence type="ECO:0000256" key="4">
    <source>
        <dbReference type="ARBA" id="ARBA00006087"/>
    </source>
</evidence>
<dbReference type="GO" id="GO:0005737">
    <property type="term" value="C:cytoplasm"/>
    <property type="evidence" value="ECO:0007669"/>
    <property type="project" value="UniProtKB-SubCell"/>
</dbReference>
<dbReference type="Pfam" id="PF00485">
    <property type="entry name" value="PRK"/>
    <property type="match status" value="1"/>
</dbReference>
<comment type="subcellular location">
    <subcellularLocation>
        <location evidence="2 14 15">Cytoplasm</location>
    </subcellularLocation>
</comment>
<protein>
    <recommendedName>
        <fullName evidence="6 14">Pantothenate kinase</fullName>
        <ecNumber evidence="5 14">2.7.1.33</ecNumber>
    </recommendedName>
    <alternativeName>
        <fullName evidence="13 14">Pantothenic acid kinase</fullName>
    </alternativeName>
</protein>
<evidence type="ECO:0000256" key="14">
    <source>
        <dbReference type="HAMAP-Rule" id="MF_00215"/>
    </source>
</evidence>
<dbReference type="PATRIC" id="fig|1007676.4.peg.1612"/>
<dbReference type="NCBIfam" id="TIGR00554">
    <property type="entry name" value="panK_bact"/>
    <property type="match status" value="1"/>
</dbReference>
<evidence type="ECO:0000256" key="10">
    <source>
        <dbReference type="ARBA" id="ARBA00022777"/>
    </source>
</evidence>
<evidence type="ECO:0000256" key="11">
    <source>
        <dbReference type="ARBA" id="ARBA00022840"/>
    </source>
</evidence>
<gene>
    <name evidence="14" type="primary">coaA</name>
    <name evidence="17" type="ORF">ABM34_08000</name>
</gene>
<dbReference type="SUPFAM" id="SSF52540">
    <property type="entry name" value="P-loop containing nucleoside triphosphate hydrolases"/>
    <property type="match status" value="1"/>
</dbReference>
<evidence type="ECO:0000256" key="13">
    <source>
        <dbReference type="ARBA" id="ARBA00032866"/>
    </source>
</evidence>
<dbReference type="PANTHER" id="PTHR10285">
    <property type="entry name" value="URIDINE KINASE"/>
    <property type="match status" value="1"/>
</dbReference>
<proteinExistence type="inferred from homology"/>
<evidence type="ECO:0000256" key="8">
    <source>
        <dbReference type="ARBA" id="ARBA00022679"/>
    </source>
</evidence>
<comment type="pathway">
    <text evidence="3 14 15">Cofactor biosynthesis; coenzyme A biosynthesis; CoA from (R)-pantothenate: step 1/5.</text>
</comment>
<keyword evidence="7 14" id="KW-0963">Cytoplasm</keyword>
<keyword evidence="10 14" id="KW-0418">Kinase</keyword>
<dbReference type="KEGG" id="lgn:ABM34_08000"/>
<reference evidence="18" key="1">
    <citation type="submission" date="2015-07" db="EMBL/GenBank/DDBJ databases">
        <title>Lactobacillus ginsenosidimutans/EMML 3141/ whole genome sequencing.</title>
        <authorList>
            <person name="Kim M.K."/>
            <person name="Im W.-T."/>
            <person name="Srinivasan S."/>
            <person name="Lee J.-J."/>
        </authorList>
    </citation>
    <scope>NUCLEOTIDE SEQUENCE [LARGE SCALE GENOMIC DNA]</scope>
    <source>
        <strain evidence="18">EMML 3041</strain>
    </source>
</reference>
<dbReference type="GO" id="GO:0015937">
    <property type="term" value="P:coenzyme A biosynthetic process"/>
    <property type="evidence" value="ECO:0007669"/>
    <property type="project" value="UniProtKB-UniRule"/>
</dbReference>
<dbReference type="InterPro" id="IPR006083">
    <property type="entry name" value="PRK/URK"/>
</dbReference>